<dbReference type="AlphaFoldDB" id="A0AAD2G4U8"/>
<evidence type="ECO:0000256" key="6">
    <source>
        <dbReference type="SAM" id="MobiDB-lite"/>
    </source>
</evidence>
<feature type="signal peptide" evidence="8">
    <location>
        <begin position="1"/>
        <end position="23"/>
    </location>
</feature>
<evidence type="ECO:0000256" key="7">
    <source>
        <dbReference type="SAM" id="Phobius"/>
    </source>
</evidence>
<keyword evidence="8" id="KW-0732">Signal</keyword>
<comment type="similarity">
    <text evidence="2">Belongs to the TMEM151 family.</text>
</comment>
<feature type="transmembrane region" description="Helical" evidence="7">
    <location>
        <begin position="93"/>
        <end position="113"/>
    </location>
</feature>
<gene>
    <name evidence="9" type="ORF">CYCCA115_LOCUS19956</name>
</gene>
<protein>
    <submittedName>
        <fullName evidence="9">Uncharacterized protein</fullName>
    </submittedName>
</protein>
<keyword evidence="4 7" id="KW-1133">Transmembrane helix</keyword>
<dbReference type="InterPro" id="IPR026767">
    <property type="entry name" value="Tmem151"/>
</dbReference>
<dbReference type="Proteomes" id="UP001295423">
    <property type="component" value="Unassembled WGS sequence"/>
</dbReference>
<accession>A0AAD2G4U8</accession>
<keyword evidence="5 7" id="KW-0472">Membrane</keyword>
<evidence type="ECO:0000256" key="2">
    <source>
        <dbReference type="ARBA" id="ARBA00009583"/>
    </source>
</evidence>
<evidence type="ECO:0000256" key="1">
    <source>
        <dbReference type="ARBA" id="ARBA00004141"/>
    </source>
</evidence>
<feature type="region of interest" description="Disordered" evidence="6">
    <location>
        <begin position="238"/>
        <end position="257"/>
    </location>
</feature>
<evidence type="ECO:0000313" key="9">
    <source>
        <dbReference type="EMBL" id="CAJ1962991.1"/>
    </source>
</evidence>
<dbReference type="EMBL" id="CAKOGP040002125">
    <property type="protein sequence ID" value="CAJ1962991.1"/>
    <property type="molecule type" value="Genomic_DNA"/>
</dbReference>
<sequence length="375" mass="42076">MKSSPIRITVAILLCGPIISTVATRGGSLSERRIVSILPKEEPKVHGIFQKHGGSAELFSLPKGSSPLSVPSDTTSTTDTQLPLHLSSRTRHISHIVASIFTVFLFGSLVYCWKCMGSDHDRSNVGLILSFMSVVAYFMEAATSSTARYLRNPLTPDDVDEYLDSIKAVIPRVIWDIECFHYETVQRVEYPSSSNDDKDNNDQNVPEVRTETETIVTHRASAEYSFARCKDETDTRSLSRMLTGGGTDNIKGDDSSTQAQLSSIPKQFTKITLDKLLFFANDATYCDYMEQESRFRQLHQHRDLHHSFSSRLVMDGYLPKILVVNHSLGGAGTGLIKNLWYWIFTCLGLTVPYRIWFSQHCSNTEVTITKEVSSR</sequence>
<evidence type="ECO:0000256" key="8">
    <source>
        <dbReference type="SAM" id="SignalP"/>
    </source>
</evidence>
<evidence type="ECO:0000256" key="3">
    <source>
        <dbReference type="ARBA" id="ARBA00022692"/>
    </source>
</evidence>
<comment type="caution">
    <text evidence="9">The sequence shown here is derived from an EMBL/GenBank/DDBJ whole genome shotgun (WGS) entry which is preliminary data.</text>
</comment>
<feature type="chain" id="PRO_5041990323" evidence="8">
    <location>
        <begin position="24"/>
        <end position="375"/>
    </location>
</feature>
<evidence type="ECO:0000313" key="10">
    <source>
        <dbReference type="Proteomes" id="UP001295423"/>
    </source>
</evidence>
<keyword evidence="3 7" id="KW-0812">Transmembrane</keyword>
<feature type="transmembrane region" description="Helical" evidence="7">
    <location>
        <begin position="125"/>
        <end position="143"/>
    </location>
</feature>
<evidence type="ECO:0000256" key="4">
    <source>
        <dbReference type="ARBA" id="ARBA00022989"/>
    </source>
</evidence>
<dbReference type="PANTHER" id="PTHR31893">
    <property type="entry name" value="TRANSMEMBRANE PROTEIN 151 HOMOLOG"/>
    <property type="match status" value="1"/>
</dbReference>
<evidence type="ECO:0000256" key="5">
    <source>
        <dbReference type="ARBA" id="ARBA00023136"/>
    </source>
</evidence>
<name>A0AAD2G4U8_9STRA</name>
<dbReference type="GO" id="GO:0016020">
    <property type="term" value="C:membrane"/>
    <property type="evidence" value="ECO:0007669"/>
    <property type="project" value="UniProtKB-SubCell"/>
</dbReference>
<proteinExistence type="inferred from homology"/>
<dbReference type="PANTHER" id="PTHR31893:SF5">
    <property type="entry name" value="TRANSMEMBRANE PROTEIN 151 HOMOLOG"/>
    <property type="match status" value="1"/>
</dbReference>
<keyword evidence="10" id="KW-1185">Reference proteome</keyword>
<organism evidence="9 10">
    <name type="scientific">Cylindrotheca closterium</name>
    <dbReference type="NCBI Taxonomy" id="2856"/>
    <lineage>
        <taxon>Eukaryota</taxon>
        <taxon>Sar</taxon>
        <taxon>Stramenopiles</taxon>
        <taxon>Ochrophyta</taxon>
        <taxon>Bacillariophyta</taxon>
        <taxon>Bacillariophyceae</taxon>
        <taxon>Bacillariophycidae</taxon>
        <taxon>Bacillariales</taxon>
        <taxon>Bacillariaceae</taxon>
        <taxon>Cylindrotheca</taxon>
    </lineage>
</organism>
<reference evidence="9" key="1">
    <citation type="submission" date="2023-08" db="EMBL/GenBank/DDBJ databases">
        <authorList>
            <person name="Audoor S."/>
            <person name="Bilcke G."/>
        </authorList>
    </citation>
    <scope>NUCLEOTIDE SEQUENCE</scope>
</reference>
<comment type="subcellular location">
    <subcellularLocation>
        <location evidence="1">Membrane</location>
        <topology evidence="1">Multi-pass membrane protein</topology>
    </subcellularLocation>
</comment>